<reference evidence="1" key="2">
    <citation type="submission" date="2020-05" db="UniProtKB">
        <authorList>
            <consortium name="EnsemblMetazoa"/>
        </authorList>
    </citation>
    <scope>IDENTIFICATION</scope>
    <source>
        <strain evidence="1">IAEA</strain>
    </source>
</reference>
<sequence length="67" mass="7880">MGNNNINQHRQIPRHLLISVGCIYVIGDVKFRLFDKRPKHHARTTIFTNPSYSRCACCRCMLFVFKL</sequence>
<organism evidence="1 2">
    <name type="scientific">Glossina palpalis gambiensis</name>
    <dbReference type="NCBI Taxonomy" id="67801"/>
    <lineage>
        <taxon>Eukaryota</taxon>
        <taxon>Metazoa</taxon>
        <taxon>Ecdysozoa</taxon>
        <taxon>Arthropoda</taxon>
        <taxon>Hexapoda</taxon>
        <taxon>Insecta</taxon>
        <taxon>Pterygota</taxon>
        <taxon>Neoptera</taxon>
        <taxon>Endopterygota</taxon>
        <taxon>Diptera</taxon>
        <taxon>Brachycera</taxon>
        <taxon>Muscomorpha</taxon>
        <taxon>Hippoboscoidea</taxon>
        <taxon>Glossinidae</taxon>
        <taxon>Glossina</taxon>
    </lineage>
</organism>
<dbReference type="EnsemblMetazoa" id="GPPI017052-RA">
    <property type="protein sequence ID" value="GPPI017052-PA"/>
    <property type="gene ID" value="GPPI017052"/>
</dbReference>
<dbReference type="Proteomes" id="UP000092460">
    <property type="component" value="Unassembled WGS sequence"/>
</dbReference>
<accession>A0A1B0B2U0</accession>
<name>A0A1B0B2U0_9MUSC</name>
<dbReference type="AlphaFoldDB" id="A0A1B0B2U0"/>
<protein>
    <submittedName>
        <fullName evidence="1">Uncharacterized protein</fullName>
    </submittedName>
</protein>
<evidence type="ECO:0000313" key="2">
    <source>
        <dbReference type="Proteomes" id="UP000092460"/>
    </source>
</evidence>
<evidence type="ECO:0000313" key="1">
    <source>
        <dbReference type="EnsemblMetazoa" id="GPPI017052-PA"/>
    </source>
</evidence>
<proteinExistence type="predicted"/>
<keyword evidence="2" id="KW-1185">Reference proteome</keyword>
<dbReference type="VEuPathDB" id="VectorBase:GPPI017052"/>
<reference evidence="2" key="1">
    <citation type="submission" date="2015-01" db="EMBL/GenBank/DDBJ databases">
        <authorList>
            <person name="Aksoy S."/>
            <person name="Warren W."/>
            <person name="Wilson R.K."/>
        </authorList>
    </citation>
    <scope>NUCLEOTIDE SEQUENCE [LARGE SCALE GENOMIC DNA]</scope>
    <source>
        <strain evidence="2">IAEA</strain>
    </source>
</reference>
<dbReference type="EMBL" id="JXJN01007703">
    <property type="status" value="NOT_ANNOTATED_CDS"/>
    <property type="molecule type" value="Genomic_DNA"/>
</dbReference>